<dbReference type="InterPro" id="IPR037516">
    <property type="entry name" value="Tripartite_DENN"/>
</dbReference>
<proteinExistence type="inferred from homology"/>
<dbReference type="GO" id="GO:0005829">
    <property type="term" value="C:cytosol"/>
    <property type="evidence" value="ECO:0007669"/>
    <property type="project" value="TreeGrafter"/>
</dbReference>
<feature type="compositionally biased region" description="Polar residues" evidence="10">
    <location>
        <begin position="350"/>
        <end position="383"/>
    </location>
</feature>
<sequence>LSATPSDYRSSNIAPSDSSDRDCPSRRDSDPPNAGNNYTATHQSLLGVVGPSGDSESGGSHSPSPRASRKRSKIRNHSLTSLCILSHHPFLTIFRECLFILKRLIDACNDSCSPKRVGAARPSVRDSVWNVLTNQASESTSSVILHDVQEIETWILRLLSAPVPVPGSTRVEVDVLSAALYQPLVFALPDHTRFTLVDFPLHLPLELLGVDTCLRVLTLILLEHKVIIQSRNYNALSMSVMAFVHLIYPLEYMFPVIPLLPTCMGSAEQLLLAPTPYIIGLPATFLMYKKNFRLPDDIWLVDLDSNKLTPASGDMEAIPMLPEPEGGILKNHLKQVTNRADESTSIALNSMTSGSQTSSLPVRQQATGNGRDSFSSSNATTGLALQAPQASASHGSNHGGASSNAAMPMTGLSSSTAASQQPSPVGQPSTVNPLIFGADVDSVDVATRVAMVRFFNSQNTLANFTEHTRILRLYPRPVVAFQINSFLRSRPRTSAFLNRFARTQAVEWLAEWSLTPSNVAFLRVQTGVLDPAQVGDKPKWYAHTLNPIRFQVWDEGSTLSVALKRMLRLENQPTDESGSDSDGADSTSSSYSSLSDFVSEIVSSDLSPSLHEVYANQHHHHVAPKNLSSNLDPRLVYRPPSSLRFPEGMQPQPREPSGTEQVDSAESTSSSQSDLSSPSFNRDS</sequence>
<dbReference type="EnsemblMetazoa" id="ACOM029265-RA">
    <property type="protein sequence ID" value="ACOM029265-PA.1"/>
    <property type="gene ID" value="ACOM029265"/>
</dbReference>
<feature type="compositionally biased region" description="Polar residues" evidence="10">
    <location>
        <begin position="34"/>
        <end position="44"/>
    </location>
</feature>
<evidence type="ECO:0000256" key="6">
    <source>
        <dbReference type="ARBA" id="ARBA00022490"/>
    </source>
</evidence>
<feature type="compositionally biased region" description="Low complexity" evidence="10">
    <location>
        <begin position="664"/>
        <end position="684"/>
    </location>
</feature>
<organism evidence="12">
    <name type="scientific">Anopheles coluzzii</name>
    <name type="common">African malaria mosquito</name>
    <dbReference type="NCBI Taxonomy" id="1518534"/>
    <lineage>
        <taxon>Eukaryota</taxon>
        <taxon>Metazoa</taxon>
        <taxon>Ecdysozoa</taxon>
        <taxon>Arthropoda</taxon>
        <taxon>Hexapoda</taxon>
        <taxon>Insecta</taxon>
        <taxon>Pterygota</taxon>
        <taxon>Neoptera</taxon>
        <taxon>Endopterygota</taxon>
        <taxon>Diptera</taxon>
        <taxon>Nematocera</taxon>
        <taxon>Culicoidea</taxon>
        <taxon>Culicidae</taxon>
        <taxon>Anophelinae</taxon>
        <taxon>Anopheles</taxon>
    </lineage>
</organism>
<dbReference type="GO" id="GO:0032483">
    <property type="term" value="P:regulation of Rab protein signal transduction"/>
    <property type="evidence" value="ECO:0007669"/>
    <property type="project" value="TreeGrafter"/>
</dbReference>
<dbReference type="InterPro" id="IPR039980">
    <property type="entry name" value="MADD"/>
</dbReference>
<comment type="similarity">
    <text evidence="3">Belongs to the MADD family.</text>
</comment>
<dbReference type="Pfam" id="PF02141">
    <property type="entry name" value="DENN"/>
    <property type="match status" value="1"/>
</dbReference>
<dbReference type="PANTHER" id="PTHR13008">
    <property type="entry name" value="MAP-KINASE ACTIVATING DEATH DOMAIN PROTEIN MADD /DENN/AEX-3 C.ELEGANS"/>
    <property type="match status" value="1"/>
</dbReference>
<evidence type="ECO:0000313" key="12">
    <source>
        <dbReference type="EnsemblMetazoa" id="ACOM029265-PA.1"/>
    </source>
</evidence>
<feature type="compositionally biased region" description="Basic and acidic residues" evidence="10">
    <location>
        <begin position="18"/>
        <end position="30"/>
    </location>
</feature>
<keyword evidence="8" id="KW-0053">Apoptosis</keyword>
<evidence type="ECO:0000256" key="8">
    <source>
        <dbReference type="ARBA" id="ARBA00022703"/>
    </source>
</evidence>
<dbReference type="GO" id="GO:0005085">
    <property type="term" value="F:guanyl-nucleotide exchange factor activity"/>
    <property type="evidence" value="ECO:0007669"/>
    <property type="project" value="UniProtKB-KW"/>
</dbReference>
<keyword evidence="7" id="KW-0344">Guanine-nucleotide releasing factor</keyword>
<dbReference type="VEuPathDB" id="VectorBase:ACON2_033200"/>
<dbReference type="GO" id="GO:0005886">
    <property type="term" value="C:plasma membrane"/>
    <property type="evidence" value="ECO:0007669"/>
    <property type="project" value="UniProtKB-SubCell"/>
</dbReference>
<dbReference type="InterPro" id="IPR001194">
    <property type="entry name" value="cDENN_dom"/>
</dbReference>
<dbReference type="AlphaFoldDB" id="A0A8W7PC35"/>
<dbReference type="PANTHER" id="PTHR13008:SF7">
    <property type="entry name" value="MAP KINASE-ACTIVATING DEATH DOMAIN PROTEIN"/>
    <property type="match status" value="1"/>
</dbReference>
<keyword evidence="5" id="KW-1003">Cell membrane</keyword>
<keyword evidence="6" id="KW-0963">Cytoplasm</keyword>
<dbReference type="Proteomes" id="UP000075882">
    <property type="component" value="Unassembled WGS sequence"/>
</dbReference>
<evidence type="ECO:0000256" key="10">
    <source>
        <dbReference type="SAM" id="MobiDB-lite"/>
    </source>
</evidence>
<evidence type="ECO:0000256" key="7">
    <source>
        <dbReference type="ARBA" id="ARBA00022658"/>
    </source>
</evidence>
<keyword evidence="9" id="KW-0472">Membrane</keyword>
<dbReference type="PROSITE" id="PS50211">
    <property type="entry name" value="DENN"/>
    <property type="match status" value="1"/>
</dbReference>
<dbReference type="SMART" id="SM00801">
    <property type="entry name" value="dDENN"/>
    <property type="match status" value="1"/>
</dbReference>
<feature type="region of interest" description="Disordered" evidence="10">
    <location>
        <begin position="350"/>
        <end position="430"/>
    </location>
</feature>
<evidence type="ECO:0000256" key="3">
    <source>
        <dbReference type="ARBA" id="ARBA00005978"/>
    </source>
</evidence>
<dbReference type="GO" id="GO:0006915">
    <property type="term" value="P:apoptotic process"/>
    <property type="evidence" value="ECO:0007669"/>
    <property type="project" value="UniProtKB-KW"/>
</dbReference>
<dbReference type="InterPro" id="IPR005112">
    <property type="entry name" value="dDENN_dom"/>
</dbReference>
<protein>
    <recommendedName>
        <fullName evidence="4">MAP kinase-activating death domain protein</fullName>
    </recommendedName>
</protein>
<feature type="compositionally biased region" description="Low complexity" evidence="10">
    <location>
        <begin position="413"/>
        <end position="424"/>
    </location>
</feature>
<evidence type="ECO:0000259" key="11">
    <source>
        <dbReference type="PROSITE" id="PS50211"/>
    </source>
</evidence>
<evidence type="ECO:0000256" key="4">
    <source>
        <dbReference type="ARBA" id="ARBA00017868"/>
    </source>
</evidence>
<dbReference type="InterPro" id="IPR043153">
    <property type="entry name" value="DENN_C"/>
</dbReference>
<feature type="compositionally biased region" description="Low complexity" evidence="10">
    <location>
        <begin position="390"/>
        <end position="406"/>
    </location>
</feature>
<evidence type="ECO:0000256" key="9">
    <source>
        <dbReference type="ARBA" id="ARBA00023136"/>
    </source>
</evidence>
<evidence type="ECO:0000256" key="2">
    <source>
        <dbReference type="ARBA" id="ARBA00004496"/>
    </source>
</evidence>
<feature type="compositionally biased region" description="Polar residues" evidence="10">
    <location>
        <begin position="1"/>
        <end position="14"/>
    </location>
</feature>
<evidence type="ECO:0000256" key="5">
    <source>
        <dbReference type="ARBA" id="ARBA00022475"/>
    </source>
</evidence>
<dbReference type="GO" id="GO:0042981">
    <property type="term" value="P:regulation of apoptotic process"/>
    <property type="evidence" value="ECO:0007669"/>
    <property type="project" value="TreeGrafter"/>
</dbReference>
<comment type="subcellular location">
    <subcellularLocation>
        <location evidence="1">Cell membrane</location>
    </subcellularLocation>
    <subcellularLocation>
        <location evidence="2">Cytoplasm</location>
    </subcellularLocation>
</comment>
<feature type="region of interest" description="Disordered" evidence="10">
    <location>
        <begin position="571"/>
        <end position="591"/>
    </location>
</feature>
<feature type="region of interest" description="Disordered" evidence="10">
    <location>
        <begin position="621"/>
        <end position="684"/>
    </location>
</feature>
<reference evidence="12" key="1">
    <citation type="submission" date="2022-08" db="UniProtKB">
        <authorList>
            <consortium name="EnsemblMetazoa"/>
        </authorList>
    </citation>
    <scope>IDENTIFICATION</scope>
</reference>
<evidence type="ECO:0000256" key="1">
    <source>
        <dbReference type="ARBA" id="ARBA00004236"/>
    </source>
</evidence>
<name>A0A8W7PC35_ANOCL</name>
<dbReference type="SMART" id="SM00799">
    <property type="entry name" value="DENN"/>
    <property type="match status" value="1"/>
</dbReference>
<feature type="region of interest" description="Disordered" evidence="10">
    <location>
        <begin position="1"/>
        <end position="73"/>
    </location>
</feature>
<accession>A0A8W7PC35</accession>
<dbReference type="Gene3D" id="3.40.50.11500">
    <property type="match status" value="1"/>
</dbReference>
<feature type="domain" description="UDENN" evidence="11">
    <location>
        <begin position="1"/>
        <end position="523"/>
    </location>
</feature>
<dbReference type="FunFam" id="3.40.50.11500:FF:000002">
    <property type="entry name" value="MAP kinase-activating death domain protein-like Protein"/>
    <property type="match status" value="1"/>
</dbReference>